<feature type="region of interest" description="Disordered" evidence="1">
    <location>
        <begin position="854"/>
        <end position="896"/>
    </location>
</feature>
<dbReference type="EnsemblMetazoa" id="tetur04g03180.1">
    <property type="protein sequence ID" value="tetur04g03180.1"/>
    <property type="gene ID" value="tetur04g03180"/>
</dbReference>
<dbReference type="AlphaFoldDB" id="T1K1Z4"/>
<dbReference type="EMBL" id="CAEY01001358">
    <property type="status" value="NOT_ANNOTATED_CDS"/>
    <property type="molecule type" value="Genomic_DNA"/>
</dbReference>
<feature type="region of interest" description="Disordered" evidence="1">
    <location>
        <begin position="1"/>
        <end position="52"/>
    </location>
</feature>
<feature type="compositionally biased region" description="Pro residues" evidence="1">
    <location>
        <begin position="308"/>
        <end position="319"/>
    </location>
</feature>
<feature type="region of interest" description="Disordered" evidence="1">
    <location>
        <begin position="708"/>
        <end position="737"/>
    </location>
</feature>
<feature type="region of interest" description="Disordered" evidence="1">
    <location>
        <begin position="80"/>
        <end position="101"/>
    </location>
</feature>
<dbReference type="HOGENOM" id="CLU_322976_0_0_1"/>
<feature type="compositionally biased region" description="Low complexity" evidence="1">
    <location>
        <begin position="708"/>
        <end position="722"/>
    </location>
</feature>
<feature type="region of interest" description="Disordered" evidence="1">
    <location>
        <begin position="803"/>
        <end position="831"/>
    </location>
</feature>
<feature type="region of interest" description="Disordered" evidence="1">
    <location>
        <begin position="536"/>
        <end position="571"/>
    </location>
</feature>
<dbReference type="Proteomes" id="UP000015104">
    <property type="component" value="Unassembled WGS sequence"/>
</dbReference>
<reference evidence="2" key="2">
    <citation type="submission" date="2015-06" db="UniProtKB">
        <authorList>
            <consortium name="EnsemblMetazoa"/>
        </authorList>
    </citation>
    <scope>IDENTIFICATION</scope>
</reference>
<feature type="region of interest" description="Disordered" evidence="1">
    <location>
        <begin position="482"/>
        <end position="513"/>
    </location>
</feature>
<feature type="compositionally biased region" description="Low complexity" evidence="1">
    <location>
        <begin position="556"/>
        <end position="568"/>
    </location>
</feature>
<name>T1K1Z4_TETUR</name>
<feature type="compositionally biased region" description="Polar residues" evidence="1">
    <location>
        <begin position="182"/>
        <end position="199"/>
    </location>
</feature>
<evidence type="ECO:0000313" key="3">
    <source>
        <dbReference type="Proteomes" id="UP000015104"/>
    </source>
</evidence>
<feature type="region of interest" description="Disordered" evidence="1">
    <location>
        <begin position="169"/>
        <end position="220"/>
    </location>
</feature>
<feature type="compositionally biased region" description="Low complexity" evidence="1">
    <location>
        <begin position="385"/>
        <end position="397"/>
    </location>
</feature>
<sequence>MVTSPASNRDKRSPSRGEETFGQTGESEGDVDPQMDGRKRKKMKKRLRDTKNKLINLKSKALESFPSISTLKIRVKEILPVRSGASGPDESGQGEMDRRYSIHREQKIFSEYRKRYPDSENEFFSDSELVESRKSTLKAISPDLEQVPGGMYDEIEISTEDRVQLLLSPINSPLRPPRRSNYGANSSFHASEPNISRTGTPKKPKRAPPPRPPPPEVDIYLLSSSGLDLSREGSTATSLGALEDIDLNSSNRDLTTPTLVRNESDRIPASIYYRNVVRDWQERHNKRIDELISASSPNLEVYQRPPRSGRPPPRIPPHPISGTHSRPQPIPRRRESRGKNIDGYEVLEKRDIHPLTASSGLPPLPPPRYRSDRHTPMSKSPYSTLHRLQQQKQQQRQQQTRLIQQDYLLSVDRANLATDGLYWKPFSWKTGRCRSLTELYVRKRSQPPIIIDCKPSEAGSDHSLNQEPVEKSLSYRLMSQYCSPPRPPPPTITTDPPPEDLKDRLADTEPIYSTIDRSKKLKRDLENMPVLVGEIIQSRPLPAPPLPPRSKRKNSLSRSRSNSPYLSLAGSSVDLNRPEATFIRPVSPYPIVGMVDVSVETGSQLVDYPRSLESKGCQTSLEDLTNNQLKTNFTQSNDQTLRQLKDMKESYVHLDCTEEVGYTDDGRESITPTPTTVAQIAIAVSSEREVNVDGYKNNDLNLSQLKRTRLSSSSSKESSPPLVTASSGSLNIRPANDEASSKTITHYYDAEECDTDMDTFADLDSLSTEATQTLTASSQFHSVLSEPQTISSSITGAVSHYDTDQASSKTMEIPTPPEDPAPQPPTAESTISGDMMNELASSSSRTIPLIAEHVTIDEDSDDDMLQPRVASPSEMRAYMSRRRMRPDSMDASDSEW</sequence>
<feature type="region of interest" description="Disordered" evidence="1">
    <location>
        <begin position="298"/>
        <end position="397"/>
    </location>
</feature>
<proteinExistence type="predicted"/>
<feature type="compositionally biased region" description="Basic and acidic residues" evidence="1">
    <location>
        <begin position="337"/>
        <end position="353"/>
    </location>
</feature>
<feature type="compositionally biased region" description="Pro residues" evidence="1">
    <location>
        <begin position="814"/>
        <end position="825"/>
    </location>
</feature>
<evidence type="ECO:0000313" key="2">
    <source>
        <dbReference type="EnsemblMetazoa" id="tetur04g03180.1"/>
    </source>
</evidence>
<reference evidence="3" key="1">
    <citation type="submission" date="2011-08" db="EMBL/GenBank/DDBJ databases">
        <authorList>
            <person name="Rombauts S."/>
        </authorList>
    </citation>
    <scope>NUCLEOTIDE SEQUENCE</scope>
    <source>
        <strain evidence="3">London</strain>
    </source>
</reference>
<keyword evidence="3" id="KW-1185">Reference proteome</keyword>
<accession>T1K1Z4</accession>
<feature type="compositionally biased region" description="Basic and acidic residues" evidence="1">
    <location>
        <begin position="8"/>
        <end position="19"/>
    </location>
</feature>
<feature type="compositionally biased region" description="Basic residues" evidence="1">
    <location>
        <begin position="38"/>
        <end position="48"/>
    </location>
</feature>
<organism evidence="2 3">
    <name type="scientific">Tetranychus urticae</name>
    <name type="common">Two-spotted spider mite</name>
    <dbReference type="NCBI Taxonomy" id="32264"/>
    <lineage>
        <taxon>Eukaryota</taxon>
        <taxon>Metazoa</taxon>
        <taxon>Ecdysozoa</taxon>
        <taxon>Arthropoda</taxon>
        <taxon>Chelicerata</taxon>
        <taxon>Arachnida</taxon>
        <taxon>Acari</taxon>
        <taxon>Acariformes</taxon>
        <taxon>Trombidiformes</taxon>
        <taxon>Prostigmata</taxon>
        <taxon>Eleutherengona</taxon>
        <taxon>Raphignathae</taxon>
        <taxon>Tetranychoidea</taxon>
        <taxon>Tetranychidae</taxon>
        <taxon>Tetranychus</taxon>
    </lineage>
</organism>
<evidence type="ECO:0000256" key="1">
    <source>
        <dbReference type="SAM" id="MobiDB-lite"/>
    </source>
</evidence>
<protein>
    <submittedName>
        <fullName evidence="2">Uncharacterized protein</fullName>
    </submittedName>
</protein>